<protein>
    <submittedName>
        <fullName evidence="3">Uncharacterized protein</fullName>
    </submittedName>
</protein>
<accession>A0ABY7BTT7</accession>
<keyword evidence="2" id="KW-1133">Transmembrane helix</keyword>
<keyword evidence="2" id="KW-0472">Membrane</keyword>
<evidence type="ECO:0000313" key="3">
    <source>
        <dbReference type="EMBL" id="WAN63693.1"/>
    </source>
</evidence>
<evidence type="ECO:0000313" key="4">
    <source>
        <dbReference type="Proteomes" id="UP001164727"/>
    </source>
</evidence>
<evidence type="ECO:0000256" key="1">
    <source>
        <dbReference type="SAM" id="Coils"/>
    </source>
</evidence>
<keyword evidence="1" id="KW-0175">Coiled coil</keyword>
<proteinExistence type="predicted"/>
<feature type="coiled-coil region" evidence="1">
    <location>
        <begin position="56"/>
        <end position="251"/>
    </location>
</feature>
<reference evidence="3 4" key="1">
    <citation type="journal article" date="2023" name="Microbiol. Resour. Announc.">
        <title>Complete Genome of 'Candidatus Phytoplasma rubi' RS, a Phytopathogenic Bacterium Associated with Rubus Stunt Disease.</title>
        <authorList>
            <person name="Duckeck D."/>
            <person name="Zubert C."/>
            <person name="Bohm J.W."/>
            <person name="Carminati G."/>
            <person name="Schneider B."/>
            <person name="Kube M."/>
        </authorList>
    </citation>
    <scope>NUCLEOTIDE SEQUENCE [LARGE SCALE GENOMIC DNA]</scope>
    <source>
        <strain evidence="3 4">RS</strain>
    </source>
</reference>
<dbReference type="Proteomes" id="UP001164727">
    <property type="component" value="Chromosome"/>
</dbReference>
<dbReference type="PANTHER" id="PTHR34707:SF1">
    <property type="entry name" value="VIMENTIN-TYPE INTERMEDIATE FILAMENT-ASSOCIATED COILED-COIL PROTEIN"/>
    <property type="match status" value="1"/>
</dbReference>
<gene>
    <name evidence="3" type="ORF">RS022_09130</name>
</gene>
<organism evidence="3 4">
    <name type="scientific">Candidatus Phytoplasma rubi</name>
    <dbReference type="NCBI Taxonomy" id="399025"/>
    <lineage>
        <taxon>Bacteria</taxon>
        <taxon>Bacillati</taxon>
        <taxon>Mycoplasmatota</taxon>
        <taxon>Mollicutes</taxon>
        <taxon>Acholeplasmatales</taxon>
        <taxon>Acholeplasmataceae</taxon>
        <taxon>Candidatus Phytoplasma</taxon>
        <taxon>16SrV (Elm yellows group)</taxon>
    </lineage>
</organism>
<name>A0ABY7BTT7_9MOLU</name>
<feature type="transmembrane region" description="Helical" evidence="2">
    <location>
        <begin position="28"/>
        <end position="49"/>
    </location>
</feature>
<keyword evidence="4" id="KW-1185">Reference proteome</keyword>
<dbReference type="EMBL" id="CP114006">
    <property type="protein sequence ID" value="WAN63693.1"/>
    <property type="molecule type" value="Genomic_DNA"/>
</dbReference>
<evidence type="ECO:0000256" key="2">
    <source>
        <dbReference type="SAM" id="Phobius"/>
    </source>
</evidence>
<dbReference type="PANTHER" id="PTHR34707">
    <property type="entry name" value="VIMENTIN-TYPE INTERMEDIATE FILAMENT-ASSOCIATED COILED-COIL PROTEIN"/>
    <property type="match status" value="1"/>
</dbReference>
<dbReference type="Gene3D" id="1.10.287.1490">
    <property type="match status" value="1"/>
</dbReference>
<keyword evidence="2" id="KW-0812">Transmembrane</keyword>
<dbReference type="SUPFAM" id="SSF57997">
    <property type="entry name" value="Tropomyosin"/>
    <property type="match status" value="1"/>
</dbReference>
<sequence>MISFLNGLNGEWRINKMKFSFLKKKTKFIYYFLFFLIIMLLIYFIYNFYINLNKSSKDQKTNLEFLNKNLLNKNNEIQKLQEKIQDKKTNLETLNQNLFHKEKEIQDQKTNLESLNKNLLNKNNEIQKLQEKIQDQKTNLESLNKNLLNKNNEIQKLQEKIQDQKTNLESLNKNLLNKNNEIPKLQEKIQDQKNNLESLNQNLFNKEKEIQDQKTNLESLNKNLLNKNNEIQKLKEEIKNLNNNIEKNFIEDINRRYKEIKEIKVKRGGLNVHHIFVNNIEESRKEVLKKNENFKFNDFYYKNNHPRYNLNFDSFNDNCIKNPPQGLISINFDGGIRKPSSKETLDINEHIYTYDYLASDGGGAPNVYICWFNTYIVDIINKYIIPFQNNIISITVNRLYFNLI</sequence>